<keyword evidence="2" id="KW-0808">Transferase</keyword>
<protein>
    <submittedName>
        <fullName evidence="2">Acetyltransferase</fullName>
    </submittedName>
</protein>
<dbReference type="PANTHER" id="PTHR42791:SF1">
    <property type="entry name" value="N-ACETYLTRANSFERASE DOMAIN-CONTAINING PROTEIN"/>
    <property type="match status" value="1"/>
</dbReference>
<evidence type="ECO:0000259" key="1">
    <source>
        <dbReference type="PROSITE" id="PS51186"/>
    </source>
</evidence>
<evidence type="ECO:0000313" key="3">
    <source>
        <dbReference type="Proteomes" id="UP000053244"/>
    </source>
</evidence>
<dbReference type="OrthoDB" id="7057833at2"/>
<dbReference type="Gene3D" id="3.40.630.30">
    <property type="match status" value="1"/>
</dbReference>
<accession>A0A101JJ52</accession>
<dbReference type="EMBL" id="LLZH01000299">
    <property type="protein sequence ID" value="KUL27381.1"/>
    <property type="molecule type" value="Genomic_DNA"/>
</dbReference>
<organism evidence="2 3">
    <name type="scientific">Actinoplanes awajinensis subsp. mycoplanecinus</name>
    <dbReference type="NCBI Taxonomy" id="135947"/>
    <lineage>
        <taxon>Bacteria</taxon>
        <taxon>Bacillati</taxon>
        <taxon>Actinomycetota</taxon>
        <taxon>Actinomycetes</taxon>
        <taxon>Micromonosporales</taxon>
        <taxon>Micromonosporaceae</taxon>
        <taxon>Actinoplanes</taxon>
    </lineage>
</organism>
<gene>
    <name evidence="2" type="ORF">ADL15_35440</name>
</gene>
<feature type="domain" description="N-acetyltransferase" evidence="1">
    <location>
        <begin position="4"/>
        <end position="200"/>
    </location>
</feature>
<dbReference type="PROSITE" id="PS51186">
    <property type="entry name" value="GNAT"/>
    <property type="match status" value="1"/>
</dbReference>
<proteinExistence type="predicted"/>
<dbReference type="InterPro" id="IPR016181">
    <property type="entry name" value="Acyl_CoA_acyltransferase"/>
</dbReference>
<dbReference type="InterPro" id="IPR052523">
    <property type="entry name" value="Trichothecene_AcTrans"/>
</dbReference>
<dbReference type="Pfam" id="PF00583">
    <property type="entry name" value="Acetyltransf_1"/>
    <property type="match status" value="1"/>
</dbReference>
<keyword evidence="3" id="KW-1185">Reference proteome</keyword>
<dbReference type="SUPFAM" id="SSF55729">
    <property type="entry name" value="Acyl-CoA N-acyltransferases (Nat)"/>
    <property type="match status" value="1"/>
</dbReference>
<evidence type="ECO:0000313" key="2">
    <source>
        <dbReference type="EMBL" id="KUL27381.1"/>
    </source>
</evidence>
<reference evidence="2 3" key="1">
    <citation type="submission" date="2015-10" db="EMBL/GenBank/DDBJ databases">
        <authorList>
            <person name="Gilbert D.G."/>
        </authorList>
    </citation>
    <scope>NUCLEOTIDE SEQUENCE [LARGE SCALE GENOMIC DNA]</scope>
    <source>
        <strain evidence="2 3">NRRL B-16712</strain>
    </source>
</reference>
<dbReference type="RefSeq" id="WP_067700491.1">
    <property type="nucleotide sequence ID" value="NZ_LLZH01000299.1"/>
</dbReference>
<dbReference type="Proteomes" id="UP000053244">
    <property type="component" value="Unassembled WGS sequence"/>
</dbReference>
<sequence>MSEFIIRSARADELAAIGALVSKSFDELDADAYLVPVPEDRERIMADFFTLETEYAFSHGKVEVIDHADGGYAAAAVWYNRVDPLPEFPGYMDRLTALAGDHLDRFGALGELFEKNHPSDQHWHLQFLAVRPDHQGHGLGGKLMKNVHDILDEQGIPAYLEATNENNVRLYRRYGYTDMDPFAILLPDGTPFFRMWRPAS</sequence>
<dbReference type="InterPro" id="IPR000182">
    <property type="entry name" value="GNAT_dom"/>
</dbReference>
<dbReference type="PANTHER" id="PTHR42791">
    <property type="entry name" value="GNAT FAMILY ACETYLTRANSFERASE"/>
    <property type="match status" value="1"/>
</dbReference>
<dbReference type="CDD" id="cd04301">
    <property type="entry name" value="NAT_SF"/>
    <property type="match status" value="1"/>
</dbReference>
<name>A0A101JJ52_9ACTN</name>
<comment type="caution">
    <text evidence="2">The sequence shown here is derived from an EMBL/GenBank/DDBJ whole genome shotgun (WGS) entry which is preliminary data.</text>
</comment>
<dbReference type="AlphaFoldDB" id="A0A101JJ52"/>
<dbReference type="GO" id="GO:0016747">
    <property type="term" value="F:acyltransferase activity, transferring groups other than amino-acyl groups"/>
    <property type="evidence" value="ECO:0007669"/>
    <property type="project" value="InterPro"/>
</dbReference>